<reference evidence="2" key="1">
    <citation type="submission" date="2024-06" db="EMBL/GenBank/DDBJ databases">
        <authorList>
            <person name="Ryan C."/>
        </authorList>
    </citation>
    <scope>NUCLEOTIDE SEQUENCE [LARGE SCALE GENOMIC DNA]</scope>
</reference>
<gene>
    <name evidence="1" type="ORF">URODEC1_LOCUS23665</name>
</gene>
<dbReference type="AlphaFoldDB" id="A0ABC8XHU2"/>
<accession>A0ABC8XHU2</accession>
<name>A0ABC8XHU2_9POAL</name>
<keyword evidence="2" id="KW-1185">Reference proteome</keyword>
<protein>
    <submittedName>
        <fullName evidence="1">Uncharacterized protein</fullName>
    </submittedName>
</protein>
<dbReference type="Proteomes" id="UP001497457">
    <property type="component" value="Chromosome 14rd"/>
</dbReference>
<proteinExistence type="predicted"/>
<organism evidence="1 2">
    <name type="scientific">Urochloa decumbens</name>
    <dbReference type="NCBI Taxonomy" id="240449"/>
    <lineage>
        <taxon>Eukaryota</taxon>
        <taxon>Viridiplantae</taxon>
        <taxon>Streptophyta</taxon>
        <taxon>Embryophyta</taxon>
        <taxon>Tracheophyta</taxon>
        <taxon>Spermatophyta</taxon>
        <taxon>Magnoliopsida</taxon>
        <taxon>Liliopsida</taxon>
        <taxon>Poales</taxon>
        <taxon>Poaceae</taxon>
        <taxon>PACMAD clade</taxon>
        <taxon>Panicoideae</taxon>
        <taxon>Panicodae</taxon>
        <taxon>Paniceae</taxon>
        <taxon>Melinidinae</taxon>
        <taxon>Urochloa</taxon>
    </lineage>
</organism>
<reference evidence="1 2" key="2">
    <citation type="submission" date="2024-10" db="EMBL/GenBank/DDBJ databases">
        <authorList>
            <person name="Ryan C."/>
        </authorList>
    </citation>
    <scope>NUCLEOTIDE SEQUENCE [LARGE SCALE GENOMIC DNA]</scope>
</reference>
<dbReference type="EMBL" id="OZ075124">
    <property type="protein sequence ID" value="CAL4926018.1"/>
    <property type="molecule type" value="Genomic_DNA"/>
</dbReference>
<sequence>MAGHGTSFLRAIDGVITCTSVVAAAADDPRRRRAEANGDRDDDVACGWSSAVVERGLALRRRGGSCSRRRDGLIRAAGDEWACRREEAAAPGALGVIGAEAAVAKKPVMVDPVAFLCLAVL</sequence>
<evidence type="ECO:0000313" key="1">
    <source>
        <dbReference type="EMBL" id="CAL4926018.1"/>
    </source>
</evidence>
<evidence type="ECO:0000313" key="2">
    <source>
        <dbReference type="Proteomes" id="UP001497457"/>
    </source>
</evidence>